<name>A0ABW6PQX7_9NOCA</name>
<sequence>MANDGARTGPKRLTADDWATAAFAALESGGLPAVAVEPLAKRLGATKGSFYWHFKDRAALVEAALAKWEQLGTEQVIADAAATSDPHERLHLLFGRVIDYAAHGRVDLALLAAADQPSVAAALRRVADRRIAYVTELLIELGHTPDQAHTNAVVAVSVYHGFNQLVRVGPTSVPDSPEERRALVDHIFRNLLAVEPRPE</sequence>
<evidence type="ECO:0000256" key="2">
    <source>
        <dbReference type="PROSITE-ProRule" id="PRU00335"/>
    </source>
</evidence>
<dbReference type="InterPro" id="IPR009057">
    <property type="entry name" value="Homeodomain-like_sf"/>
</dbReference>
<evidence type="ECO:0000313" key="4">
    <source>
        <dbReference type="EMBL" id="MFF0544633.1"/>
    </source>
</evidence>
<evidence type="ECO:0000256" key="1">
    <source>
        <dbReference type="ARBA" id="ARBA00023125"/>
    </source>
</evidence>
<accession>A0ABW6PQX7</accession>
<dbReference type="Proteomes" id="UP001601444">
    <property type="component" value="Unassembled WGS sequence"/>
</dbReference>
<dbReference type="EMBL" id="JBIAMX010000010">
    <property type="protein sequence ID" value="MFF0544633.1"/>
    <property type="molecule type" value="Genomic_DNA"/>
</dbReference>
<dbReference type="PANTHER" id="PTHR30055">
    <property type="entry name" value="HTH-TYPE TRANSCRIPTIONAL REGULATOR RUTR"/>
    <property type="match status" value="1"/>
</dbReference>
<feature type="domain" description="HTH tetR-type" evidence="3">
    <location>
        <begin position="12"/>
        <end position="72"/>
    </location>
</feature>
<dbReference type="InterPro" id="IPR001647">
    <property type="entry name" value="HTH_TetR"/>
</dbReference>
<dbReference type="SUPFAM" id="SSF46689">
    <property type="entry name" value="Homeodomain-like"/>
    <property type="match status" value="1"/>
</dbReference>
<dbReference type="RefSeq" id="WP_387701162.1">
    <property type="nucleotide sequence ID" value="NZ_JBIAMX010000010.1"/>
</dbReference>
<keyword evidence="1 2" id="KW-0238">DNA-binding</keyword>
<dbReference type="Gene3D" id="1.10.10.60">
    <property type="entry name" value="Homeodomain-like"/>
    <property type="match status" value="1"/>
</dbReference>
<dbReference type="PROSITE" id="PS50977">
    <property type="entry name" value="HTH_TETR_2"/>
    <property type="match status" value="1"/>
</dbReference>
<dbReference type="PANTHER" id="PTHR30055:SF239">
    <property type="entry name" value="TRANSCRIPTIONAL REGULATORY PROTEIN"/>
    <property type="match status" value="1"/>
</dbReference>
<protein>
    <submittedName>
        <fullName evidence="4">TetR/AcrR family transcriptional regulator</fullName>
    </submittedName>
</protein>
<gene>
    <name evidence="4" type="ORF">ACFYTF_17535</name>
</gene>
<dbReference type="SUPFAM" id="SSF48498">
    <property type="entry name" value="Tetracyclin repressor-like, C-terminal domain"/>
    <property type="match status" value="1"/>
</dbReference>
<feature type="DNA-binding region" description="H-T-H motif" evidence="2">
    <location>
        <begin position="35"/>
        <end position="54"/>
    </location>
</feature>
<evidence type="ECO:0000313" key="5">
    <source>
        <dbReference type="Proteomes" id="UP001601444"/>
    </source>
</evidence>
<comment type="caution">
    <text evidence="4">The sequence shown here is derived from an EMBL/GenBank/DDBJ whole genome shotgun (WGS) entry which is preliminary data.</text>
</comment>
<keyword evidence="5" id="KW-1185">Reference proteome</keyword>
<reference evidence="4 5" key="1">
    <citation type="submission" date="2024-10" db="EMBL/GenBank/DDBJ databases">
        <title>The Natural Products Discovery Center: Release of the First 8490 Sequenced Strains for Exploring Actinobacteria Biosynthetic Diversity.</title>
        <authorList>
            <person name="Kalkreuter E."/>
            <person name="Kautsar S.A."/>
            <person name="Yang D."/>
            <person name="Bader C.D."/>
            <person name="Teijaro C.N."/>
            <person name="Fluegel L."/>
            <person name="Davis C.M."/>
            <person name="Simpson J.R."/>
            <person name="Lauterbach L."/>
            <person name="Steele A.D."/>
            <person name="Gui C."/>
            <person name="Meng S."/>
            <person name="Li G."/>
            <person name="Viehrig K."/>
            <person name="Ye F."/>
            <person name="Su P."/>
            <person name="Kiefer A.F."/>
            <person name="Nichols A."/>
            <person name="Cepeda A.J."/>
            <person name="Yan W."/>
            <person name="Fan B."/>
            <person name="Jiang Y."/>
            <person name="Adhikari A."/>
            <person name="Zheng C.-J."/>
            <person name="Schuster L."/>
            <person name="Cowan T.M."/>
            <person name="Smanski M.J."/>
            <person name="Chevrette M.G."/>
            <person name="De Carvalho L.P.S."/>
            <person name="Shen B."/>
        </authorList>
    </citation>
    <scope>NUCLEOTIDE SEQUENCE [LARGE SCALE GENOMIC DNA]</scope>
    <source>
        <strain evidence="4 5">NPDC004045</strain>
    </source>
</reference>
<dbReference type="Gene3D" id="1.10.357.10">
    <property type="entry name" value="Tetracycline Repressor, domain 2"/>
    <property type="match status" value="1"/>
</dbReference>
<evidence type="ECO:0000259" key="3">
    <source>
        <dbReference type="PROSITE" id="PS50977"/>
    </source>
</evidence>
<dbReference type="InterPro" id="IPR050109">
    <property type="entry name" value="HTH-type_TetR-like_transc_reg"/>
</dbReference>
<dbReference type="Pfam" id="PF00440">
    <property type="entry name" value="TetR_N"/>
    <property type="match status" value="1"/>
</dbReference>
<dbReference type="InterPro" id="IPR036271">
    <property type="entry name" value="Tet_transcr_reg_TetR-rel_C_sf"/>
</dbReference>
<proteinExistence type="predicted"/>
<organism evidence="4 5">
    <name type="scientific">Nocardia thailandica</name>
    <dbReference type="NCBI Taxonomy" id="257275"/>
    <lineage>
        <taxon>Bacteria</taxon>
        <taxon>Bacillati</taxon>
        <taxon>Actinomycetota</taxon>
        <taxon>Actinomycetes</taxon>
        <taxon>Mycobacteriales</taxon>
        <taxon>Nocardiaceae</taxon>
        <taxon>Nocardia</taxon>
    </lineage>
</organism>